<evidence type="ECO:0000256" key="4">
    <source>
        <dbReference type="ARBA" id="ARBA00023136"/>
    </source>
</evidence>
<accession>A0A2T5HV67</accession>
<evidence type="ECO:0000313" key="7">
    <source>
        <dbReference type="EMBL" id="PTQ75476.1"/>
    </source>
</evidence>
<evidence type="ECO:0000313" key="8">
    <source>
        <dbReference type="Proteomes" id="UP000244077"/>
    </source>
</evidence>
<dbReference type="SUPFAM" id="SSF103481">
    <property type="entry name" value="Multidrug resistance efflux transporter EmrE"/>
    <property type="match status" value="2"/>
</dbReference>
<evidence type="ECO:0000256" key="5">
    <source>
        <dbReference type="SAM" id="Phobius"/>
    </source>
</evidence>
<dbReference type="InterPro" id="IPR050638">
    <property type="entry name" value="AA-Vitamin_Transporters"/>
</dbReference>
<comment type="caution">
    <text evidence="7">The sequence shown here is derived from an EMBL/GenBank/DDBJ whole genome shotgun (WGS) entry which is preliminary data.</text>
</comment>
<feature type="transmembrane region" description="Helical" evidence="5">
    <location>
        <begin position="238"/>
        <end position="258"/>
    </location>
</feature>
<evidence type="ECO:0000256" key="1">
    <source>
        <dbReference type="ARBA" id="ARBA00004141"/>
    </source>
</evidence>
<feature type="transmembrane region" description="Helical" evidence="5">
    <location>
        <begin position="12"/>
        <end position="31"/>
    </location>
</feature>
<feature type="transmembrane region" description="Helical" evidence="5">
    <location>
        <begin position="150"/>
        <end position="171"/>
    </location>
</feature>
<feature type="transmembrane region" description="Helical" evidence="5">
    <location>
        <begin position="76"/>
        <end position="93"/>
    </location>
</feature>
<reference evidence="7 8" key="1">
    <citation type="submission" date="2018-04" db="EMBL/GenBank/DDBJ databases">
        <title>Genomic Encyclopedia of Archaeal and Bacterial Type Strains, Phase II (KMG-II): from individual species to whole genera.</title>
        <authorList>
            <person name="Goeker M."/>
        </authorList>
    </citation>
    <scope>NUCLEOTIDE SEQUENCE [LARGE SCALE GENOMIC DNA]</scope>
    <source>
        <strain evidence="7 8">DSM 100434</strain>
    </source>
</reference>
<gene>
    <name evidence="7" type="ORF">C8N42_1019</name>
</gene>
<comment type="subcellular location">
    <subcellularLocation>
        <location evidence="1">Membrane</location>
        <topology evidence="1">Multi-pass membrane protein</topology>
    </subcellularLocation>
</comment>
<dbReference type="AlphaFoldDB" id="A0A2T5HV67"/>
<dbReference type="GO" id="GO:0016020">
    <property type="term" value="C:membrane"/>
    <property type="evidence" value="ECO:0007669"/>
    <property type="project" value="UniProtKB-SubCell"/>
</dbReference>
<keyword evidence="8" id="KW-1185">Reference proteome</keyword>
<protein>
    <submittedName>
        <fullName evidence="7">Threonine/homoserine efflux transporter RhtA</fullName>
    </submittedName>
</protein>
<feature type="transmembrane region" description="Helical" evidence="5">
    <location>
        <begin position="264"/>
        <end position="281"/>
    </location>
</feature>
<proteinExistence type="predicted"/>
<evidence type="ECO:0000259" key="6">
    <source>
        <dbReference type="Pfam" id="PF00892"/>
    </source>
</evidence>
<feature type="transmembrane region" description="Helical" evidence="5">
    <location>
        <begin position="43"/>
        <end position="64"/>
    </location>
</feature>
<keyword evidence="3 5" id="KW-1133">Transmembrane helix</keyword>
<evidence type="ECO:0000256" key="3">
    <source>
        <dbReference type="ARBA" id="ARBA00022989"/>
    </source>
</evidence>
<dbReference type="RefSeq" id="WP_107814508.1">
    <property type="nucleotide sequence ID" value="NZ_QAOH01000001.1"/>
</dbReference>
<dbReference type="OrthoDB" id="321830at2"/>
<feature type="transmembrane region" description="Helical" evidence="5">
    <location>
        <begin position="99"/>
        <end position="117"/>
    </location>
</feature>
<dbReference type="PANTHER" id="PTHR32322">
    <property type="entry name" value="INNER MEMBRANE TRANSPORTER"/>
    <property type="match status" value="1"/>
</dbReference>
<dbReference type="Pfam" id="PF00892">
    <property type="entry name" value="EamA"/>
    <property type="match status" value="1"/>
</dbReference>
<dbReference type="EMBL" id="QAOH01000001">
    <property type="protein sequence ID" value="PTQ75476.1"/>
    <property type="molecule type" value="Genomic_DNA"/>
</dbReference>
<feature type="transmembrane region" description="Helical" evidence="5">
    <location>
        <begin position="206"/>
        <end position="226"/>
    </location>
</feature>
<feature type="transmembrane region" description="Helical" evidence="5">
    <location>
        <begin position="124"/>
        <end position="144"/>
    </location>
</feature>
<evidence type="ECO:0000256" key="2">
    <source>
        <dbReference type="ARBA" id="ARBA00022692"/>
    </source>
</evidence>
<dbReference type="InterPro" id="IPR037185">
    <property type="entry name" value="EmrE-like"/>
</dbReference>
<keyword evidence="2 5" id="KW-0812">Transmembrane</keyword>
<organism evidence="7 8">
    <name type="scientific">Celeribacter persicus</name>
    <dbReference type="NCBI Taxonomy" id="1651082"/>
    <lineage>
        <taxon>Bacteria</taxon>
        <taxon>Pseudomonadati</taxon>
        <taxon>Pseudomonadota</taxon>
        <taxon>Alphaproteobacteria</taxon>
        <taxon>Rhodobacterales</taxon>
        <taxon>Roseobacteraceae</taxon>
        <taxon>Celeribacter</taxon>
    </lineage>
</organism>
<dbReference type="InterPro" id="IPR000620">
    <property type="entry name" value="EamA_dom"/>
</dbReference>
<feature type="domain" description="EamA" evidence="6">
    <location>
        <begin position="154"/>
        <end position="280"/>
    </location>
</feature>
<feature type="transmembrane region" description="Helical" evidence="5">
    <location>
        <begin position="183"/>
        <end position="200"/>
    </location>
</feature>
<dbReference type="PANTHER" id="PTHR32322:SF9">
    <property type="entry name" value="AMINO-ACID METABOLITE EFFLUX PUMP-RELATED"/>
    <property type="match status" value="1"/>
</dbReference>
<keyword evidence="4 5" id="KW-0472">Membrane</keyword>
<dbReference type="Proteomes" id="UP000244077">
    <property type="component" value="Unassembled WGS sequence"/>
</dbReference>
<name>A0A2T5HV67_9RHOB</name>
<sequence length="285" mass="29591">MAQNHIRGAEWLRISGLLALTLIAFAGNSLLTRAALTDPATGALAFAGVRLVSGALVLLGLGMIRGESFVPQTRDLPAILALFCYAVAFSLSYRAMSAASGALILFAVVQVTMLFVASVRGVRIGAFGLIGVAMALSGLIWLLLPGLEAPPLPAAVMMALSGMAWGIYSLLGQGAGAQAGRTTRNFIGTVPFVLVVFLIVPPHLSAFGWLMAVLSGGVTSALGYMLWYRVLPHLSAPLAASAQLSVPLITALGGLVFLGEGLGLRFLFASVLILGGIYLTGKRRL</sequence>